<dbReference type="KEGG" id="hli:HLI_10480"/>
<gene>
    <name evidence="9" type="ORF">HLI_10480</name>
</gene>
<dbReference type="RefSeq" id="WP_128524903.1">
    <property type="nucleotide sequence ID" value="NZ_CANLVY010000009.1"/>
</dbReference>
<dbReference type="GO" id="GO:0005886">
    <property type="term" value="C:plasma membrane"/>
    <property type="evidence" value="ECO:0007669"/>
    <property type="project" value="UniProtKB-SubCell"/>
</dbReference>
<feature type="transmembrane region" description="Helical" evidence="7">
    <location>
        <begin position="181"/>
        <end position="200"/>
    </location>
</feature>
<feature type="transmembrane region" description="Helical" evidence="7">
    <location>
        <begin position="38"/>
        <end position="66"/>
    </location>
</feature>
<evidence type="ECO:0000256" key="7">
    <source>
        <dbReference type="SAM" id="Phobius"/>
    </source>
</evidence>
<dbReference type="PANTHER" id="PTHR23513">
    <property type="entry name" value="INTEGRAL MEMBRANE EFFLUX PROTEIN-RELATED"/>
    <property type="match status" value="1"/>
</dbReference>
<dbReference type="SUPFAM" id="SSF103473">
    <property type="entry name" value="MFS general substrate transporter"/>
    <property type="match status" value="1"/>
</dbReference>
<proteinExistence type="predicted"/>
<dbReference type="Pfam" id="PF05977">
    <property type="entry name" value="MFS_3"/>
    <property type="match status" value="1"/>
</dbReference>
<dbReference type="AlphaFoldDB" id="A0A410MCY9"/>
<keyword evidence="3" id="KW-1003">Cell membrane</keyword>
<evidence type="ECO:0000256" key="5">
    <source>
        <dbReference type="ARBA" id="ARBA00022989"/>
    </source>
</evidence>
<name>A0A410MCY9_9BACI</name>
<keyword evidence="2" id="KW-0813">Transport</keyword>
<protein>
    <submittedName>
        <fullName evidence="9">MFS transporter</fullName>
    </submittedName>
</protein>
<keyword evidence="6 7" id="KW-0472">Membrane</keyword>
<evidence type="ECO:0000256" key="3">
    <source>
        <dbReference type="ARBA" id="ARBA00022475"/>
    </source>
</evidence>
<feature type="transmembrane region" description="Helical" evidence="7">
    <location>
        <begin position="385"/>
        <end position="402"/>
    </location>
</feature>
<organism evidence="9 10">
    <name type="scientific">Halobacillus litoralis</name>
    <dbReference type="NCBI Taxonomy" id="45668"/>
    <lineage>
        <taxon>Bacteria</taxon>
        <taxon>Bacillati</taxon>
        <taxon>Bacillota</taxon>
        <taxon>Bacilli</taxon>
        <taxon>Bacillales</taxon>
        <taxon>Bacillaceae</taxon>
        <taxon>Halobacillus</taxon>
    </lineage>
</organism>
<sequence length="412" mass="44849">MSELARVNAEEGKPTFKRNFQAFRFIGGNLVSFFGDQIYLIALPLIVLALTGSPLSMGIVAALERIPVLLQPLMGVLTDRFDRKRILLLCDFIRFLIIGALGVVYLLGMLPIWGIYSGAFIVGVLGQVYNTSQFASIPKLVRSEDLPLVNSLNTGIFHTAVFIAPGLGGIIVSLYNPGVALLINSVSFFIGFLMVWTLNIESPRTQAGRSSLMKGMKEGFNFVIQQKPLLYTNLGMFFSVFGTTLFLTMMVVHLKSTVSFTAVQIGWVLSIGGGGAIVGSMMAAILRKKFSYRLLLFYASVIGGISIILFSLTHSFYWLAIMNAVGTMCAAIQSPCIITIRQNLTPDYLLGRVQATSRFMTWSLMPVAAFAAGLIGEYIGTGVTIWAGGAVATAASFIYLHPSLNRMVIEQD</sequence>
<feature type="transmembrane region" description="Helical" evidence="7">
    <location>
        <begin position="264"/>
        <end position="285"/>
    </location>
</feature>
<feature type="transmembrane region" description="Helical" evidence="7">
    <location>
        <begin position="359"/>
        <end position="379"/>
    </location>
</feature>
<evidence type="ECO:0000256" key="4">
    <source>
        <dbReference type="ARBA" id="ARBA00022692"/>
    </source>
</evidence>
<feature type="transmembrane region" description="Helical" evidence="7">
    <location>
        <begin position="152"/>
        <end position="175"/>
    </location>
</feature>
<dbReference type="Proteomes" id="UP000287756">
    <property type="component" value="Chromosome"/>
</dbReference>
<evidence type="ECO:0000256" key="2">
    <source>
        <dbReference type="ARBA" id="ARBA00022448"/>
    </source>
</evidence>
<evidence type="ECO:0000256" key="1">
    <source>
        <dbReference type="ARBA" id="ARBA00004651"/>
    </source>
</evidence>
<feature type="transmembrane region" description="Helical" evidence="7">
    <location>
        <begin position="230"/>
        <end position="252"/>
    </location>
</feature>
<evidence type="ECO:0000313" key="9">
    <source>
        <dbReference type="EMBL" id="QAS52614.1"/>
    </source>
</evidence>
<dbReference type="GO" id="GO:0022857">
    <property type="term" value="F:transmembrane transporter activity"/>
    <property type="evidence" value="ECO:0007669"/>
    <property type="project" value="InterPro"/>
</dbReference>
<dbReference type="PANTHER" id="PTHR23513:SF6">
    <property type="entry name" value="MAJOR FACILITATOR SUPERFAMILY ASSOCIATED DOMAIN-CONTAINING PROTEIN"/>
    <property type="match status" value="1"/>
</dbReference>
<keyword evidence="5 7" id="KW-1133">Transmembrane helix</keyword>
<dbReference type="OrthoDB" id="2276409at2"/>
<evidence type="ECO:0000256" key="6">
    <source>
        <dbReference type="ARBA" id="ARBA00023136"/>
    </source>
</evidence>
<feature type="domain" description="Major facilitator superfamily (MFS) profile" evidence="8">
    <location>
        <begin position="21"/>
        <end position="405"/>
    </location>
</feature>
<dbReference type="InterPro" id="IPR020846">
    <property type="entry name" value="MFS_dom"/>
</dbReference>
<accession>A0A410MCY9</accession>
<comment type="subcellular location">
    <subcellularLocation>
        <location evidence="1">Cell membrane</location>
        <topology evidence="1">Multi-pass membrane protein</topology>
    </subcellularLocation>
</comment>
<dbReference type="InterPro" id="IPR022324">
    <property type="entry name" value="Bacilysin_exporter_BacE_put"/>
</dbReference>
<dbReference type="InterPro" id="IPR010290">
    <property type="entry name" value="TM_effector"/>
</dbReference>
<feature type="transmembrane region" description="Helical" evidence="7">
    <location>
        <begin position="113"/>
        <end position="131"/>
    </location>
</feature>
<keyword evidence="4 7" id="KW-0812">Transmembrane</keyword>
<dbReference type="PRINTS" id="PR01988">
    <property type="entry name" value="EXPORTERBACE"/>
</dbReference>
<evidence type="ECO:0000259" key="8">
    <source>
        <dbReference type="PROSITE" id="PS50850"/>
    </source>
</evidence>
<feature type="transmembrane region" description="Helical" evidence="7">
    <location>
        <begin position="86"/>
        <end position="107"/>
    </location>
</feature>
<feature type="transmembrane region" description="Helical" evidence="7">
    <location>
        <begin position="316"/>
        <end position="338"/>
    </location>
</feature>
<dbReference type="Gene3D" id="1.20.1250.20">
    <property type="entry name" value="MFS general substrate transporter like domains"/>
    <property type="match status" value="1"/>
</dbReference>
<dbReference type="InterPro" id="IPR036259">
    <property type="entry name" value="MFS_trans_sf"/>
</dbReference>
<feature type="transmembrane region" description="Helical" evidence="7">
    <location>
        <begin position="292"/>
        <end position="310"/>
    </location>
</feature>
<dbReference type="EMBL" id="CP026118">
    <property type="protein sequence ID" value="QAS52614.1"/>
    <property type="molecule type" value="Genomic_DNA"/>
</dbReference>
<dbReference type="CDD" id="cd06173">
    <property type="entry name" value="MFS_MefA_like"/>
    <property type="match status" value="1"/>
</dbReference>
<evidence type="ECO:0000313" key="10">
    <source>
        <dbReference type="Proteomes" id="UP000287756"/>
    </source>
</evidence>
<reference evidence="9 10" key="1">
    <citation type="submission" date="2018-01" db="EMBL/GenBank/DDBJ databases">
        <title>The whole genome sequencing and assembly of Halobacillus litoralis ERB031 strain.</title>
        <authorList>
            <person name="Lee S.-J."/>
            <person name="Park M.-K."/>
            <person name="Kim J.-Y."/>
            <person name="Lee Y.-J."/>
            <person name="Yi H."/>
            <person name="Bahn Y.-S."/>
            <person name="Kim J.F."/>
            <person name="Lee D.-W."/>
        </authorList>
    </citation>
    <scope>NUCLEOTIDE SEQUENCE [LARGE SCALE GENOMIC DNA]</scope>
    <source>
        <strain evidence="9 10">ERB 031</strain>
    </source>
</reference>
<dbReference type="PROSITE" id="PS50850">
    <property type="entry name" value="MFS"/>
    <property type="match status" value="1"/>
</dbReference>